<dbReference type="EMBL" id="CAKOAT010955154">
    <property type="protein sequence ID" value="CAH8391635.1"/>
    <property type="molecule type" value="Genomic_DNA"/>
</dbReference>
<keyword evidence="3" id="KW-1185">Reference proteome</keyword>
<sequence length="168" mass="18155">MQKVEEKGDRLPADDNLDLANEVLEAMYISEKDDEMVMEGMEAQAEQKETPNEDDGFENLTDPEDDVENTGNEVAVGSGKVDATAEVKEDGEFVQDKIDGEEGKKHGLKKKPFKAGTVGAGGTKMRMVQAIIAHGKRPSTKAATKQEDGSKKVNEKGSLNPKASTSKD</sequence>
<accession>A0ABC8M7N8</accession>
<feature type="compositionally biased region" description="Basic and acidic residues" evidence="1">
    <location>
        <begin position="144"/>
        <end position="155"/>
    </location>
</feature>
<name>A0ABC8M7N8_ERUVS</name>
<gene>
    <name evidence="2" type="ORF">ERUC_LOCUS44118</name>
</gene>
<organism evidence="2 3">
    <name type="scientific">Eruca vesicaria subsp. sativa</name>
    <name type="common">Garden rocket</name>
    <name type="synonym">Eruca sativa</name>
    <dbReference type="NCBI Taxonomy" id="29727"/>
    <lineage>
        <taxon>Eukaryota</taxon>
        <taxon>Viridiplantae</taxon>
        <taxon>Streptophyta</taxon>
        <taxon>Embryophyta</taxon>
        <taxon>Tracheophyta</taxon>
        <taxon>Spermatophyta</taxon>
        <taxon>Magnoliopsida</taxon>
        <taxon>eudicotyledons</taxon>
        <taxon>Gunneridae</taxon>
        <taxon>Pentapetalae</taxon>
        <taxon>rosids</taxon>
        <taxon>malvids</taxon>
        <taxon>Brassicales</taxon>
        <taxon>Brassicaceae</taxon>
        <taxon>Brassiceae</taxon>
        <taxon>Eruca</taxon>
    </lineage>
</organism>
<evidence type="ECO:0000256" key="1">
    <source>
        <dbReference type="SAM" id="MobiDB-lite"/>
    </source>
</evidence>
<feature type="region of interest" description="Disordered" evidence="1">
    <location>
        <begin position="91"/>
        <end position="121"/>
    </location>
</feature>
<feature type="region of interest" description="Disordered" evidence="1">
    <location>
        <begin position="133"/>
        <end position="168"/>
    </location>
</feature>
<protein>
    <submittedName>
        <fullName evidence="2">Uncharacterized protein</fullName>
    </submittedName>
</protein>
<proteinExistence type="predicted"/>
<dbReference type="Proteomes" id="UP001642260">
    <property type="component" value="Unassembled WGS sequence"/>
</dbReference>
<feature type="compositionally biased region" description="Acidic residues" evidence="1">
    <location>
        <begin position="52"/>
        <end position="68"/>
    </location>
</feature>
<comment type="caution">
    <text evidence="2">The sequence shown here is derived from an EMBL/GenBank/DDBJ whole genome shotgun (WGS) entry which is preliminary data.</text>
</comment>
<evidence type="ECO:0000313" key="3">
    <source>
        <dbReference type="Proteomes" id="UP001642260"/>
    </source>
</evidence>
<feature type="compositionally biased region" description="Basic and acidic residues" evidence="1">
    <location>
        <begin position="91"/>
        <end position="105"/>
    </location>
</feature>
<reference evidence="2 3" key="1">
    <citation type="submission" date="2022-03" db="EMBL/GenBank/DDBJ databases">
        <authorList>
            <person name="Macdonald S."/>
            <person name="Ahmed S."/>
            <person name="Newling K."/>
        </authorList>
    </citation>
    <scope>NUCLEOTIDE SEQUENCE [LARGE SCALE GENOMIC DNA]</scope>
</reference>
<evidence type="ECO:0000313" key="2">
    <source>
        <dbReference type="EMBL" id="CAH8391635.1"/>
    </source>
</evidence>
<dbReference type="AlphaFoldDB" id="A0ABC8M7N8"/>
<feature type="region of interest" description="Disordered" evidence="1">
    <location>
        <begin position="38"/>
        <end position="79"/>
    </location>
</feature>